<dbReference type="STRING" id="356660.SAMN05444336_112124"/>
<sequence length="169" mass="18370">MNARQALDAASSAEVEVALFVIEHPSLASPVRLSTDPTERLSADPLIYGTRSSWFGANKVTEPYLFVLVSAELPGDQDDAPAAATLVLESVDNDIAKLLRSFTDRPVIHMAVVLASSPDLVEMECRDLRIVAAEGDAGQVSLTLTRAPIEDETVPMDRFTRDRFPGLFQ</sequence>
<dbReference type="OrthoDB" id="7691601at2"/>
<dbReference type="Proteomes" id="UP000199118">
    <property type="component" value="Unassembled WGS sequence"/>
</dbReference>
<organism evidence="1 2">
    <name type="scientific">Albimonas donghaensis</name>
    <dbReference type="NCBI Taxonomy" id="356660"/>
    <lineage>
        <taxon>Bacteria</taxon>
        <taxon>Pseudomonadati</taxon>
        <taxon>Pseudomonadota</taxon>
        <taxon>Alphaproteobacteria</taxon>
        <taxon>Rhodobacterales</taxon>
        <taxon>Paracoccaceae</taxon>
        <taxon>Albimonas</taxon>
    </lineage>
</organism>
<evidence type="ECO:0008006" key="3">
    <source>
        <dbReference type="Google" id="ProtNLM"/>
    </source>
</evidence>
<dbReference type="AlphaFoldDB" id="A0A1H3FHR0"/>
<accession>A0A1H3FHR0</accession>
<evidence type="ECO:0000313" key="2">
    <source>
        <dbReference type="Proteomes" id="UP000199118"/>
    </source>
</evidence>
<reference evidence="1 2" key="1">
    <citation type="submission" date="2016-10" db="EMBL/GenBank/DDBJ databases">
        <authorList>
            <person name="de Groot N.N."/>
        </authorList>
    </citation>
    <scope>NUCLEOTIDE SEQUENCE [LARGE SCALE GENOMIC DNA]</scope>
    <source>
        <strain evidence="1 2">DSM 17890</strain>
    </source>
</reference>
<dbReference type="RefSeq" id="WP_092685311.1">
    <property type="nucleotide sequence ID" value="NZ_FNMZ01000012.1"/>
</dbReference>
<proteinExistence type="predicted"/>
<keyword evidence="2" id="KW-1185">Reference proteome</keyword>
<dbReference type="EMBL" id="FNMZ01000012">
    <property type="protein sequence ID" value="SDX90516.1"/>
    <property type="molecule type" value="Genomic_DNA"/>
</dbReference>
<evidence type="ECO:0000313" key="1">
    <source>
        <dbReference type="EMBL" id="SDX90516.1"/>
    </source>
</evidence>
<gene>
    <name evidence="1" type="ORF">SAMN05444336_112124</name>
</gene>
<protein>
    <recommendedName>
        <fullName evidence="3">DUF1833 domain-containing protein</fullName>
    </recommendedName>
</protein>
<name>A0A1H3FHR0_9RHOB</name>